<protein>
    <submittedName>
        <fullName evidence="1">Unannotated protein</fullName>
    </submittedName>
</protein>
<sequence>MIVLGSVYVLVKKASEGSGTLNNSAIERLIPTAGAKILQQDIIGIDLAPGYEGTIALNGEPLPLDQVNVVAPLNQITYKPGPGKIYESLPTGENCLSATYWMSSKGPAQASRQTWCFTVL</sequence>
<gene>
    <name evidence="1" type="ORF">UFOPK1835_00654</name>
</gene>
<dbReference type="EMBL" id="CAEZUP010000019">
    <property type="protein sequence ID" value="CAB4604232.1"/>
    <property type="molecule type" value="Genomic_DNA"/>
</dbReference>
<reference evidence="1" key="1">
    <citation type="submission" date="2020-05" db="EMBL/GenBank/DDBJ databases">
        <authorList>
            <person name="Chiriac C."/>
            <person name="Salcher M."/>
            <person name="Ghai R."/>
            <person name="Kavagutti S V."/>
        </authorList>
    </citation>
    <scope>NUCLEOTIDE SEQUENCE</scope>
</reference>
<proteinExistence type="predicted"/>
<accession>A0A6J6GS75</accession>
<dbReference type="AlphaFoldDB" id="A0A6J6GS75"/>
<organism evidence="1">
    <name type="scientific">freshwater metagenome</name>
    <dbReference type="NCBI Taxonomy" id="449393"/>
    <lineage>
        <taxon>unclassified sequences</taxon>
        <taxon>metagenomes</taxon>
        <taxon>ecological metagenomes</taxon>
    </lineage>
</organism>
<name>A0A6J6GS75_9ZZZZ</name>
<evidence type="ECO:0000313" key="1">
    <source>
        <dbReference type="EMBL" id="CAB4604232.1"/>
    </source>
</evidence>